<evidence type="ECO:0000313" key="8">
    <source>
        <dbReference type="Proteomes" id="UP000321513"/>
    </source>
</evidence>
<dbReference type="SMART" id="SM00387">
    <property type="entry name" value="HATPase_c"/>
    <property type="match status" value="1"/>
</dbReference>
<proteinExistence type="predicted"/>
<evidence type="ECO:0000256" key="3">
    <source>
        <dbReference type="ARBA" id="ARBA00022679"/>
    </source>
</evidence>
<dbReference type="PANTHER" id="PTHR43711:SF1">
    <property type="entry name" value="HISTIDINE KINASE 1"/>
    <property type="match status" value="1"/>
</dbReference>
<gene>
    <name evidence="7" type="ORF">SAE01_44820</name>
</gene>
<protein>
    <recommendedName>
        <fullName evidence="2">histidine kinase</fullName>
        <ecNumber evidence="2">2.7.13.3</ecNumber>
    </recommendedName>
</protein>
<evidence type="ECO:0000259" key="6">
    <source>
        <dbReference type="PROSITE" id="PS50109"/>
    </source>
</evidence>
<dbReference type="InterPro" id="IPR003594">
    <property type="entry name" value="HATPase_dom"/>
</dbReference>
<dbReference type="InterPro" id="IPR050736">
    <property type="entry name" value="Sensor_HK_Regulatory"/>
</dbReference>
<keyword evidence="8" id="KW-1185">Reference proteome</keyword>
<dbReference type="CDD" id="cd00075">
    <property type="entry name" value="HATPase"/>
    <property type="match status" value="1"/>
</dbReference>
<dbReference type="InterPro" id="IPR005467">
    <property type="entry name" value="His_kinase_dom"/>
</dbReference>
<dbReference type="Gene3D" id="3.30.565.10">
    <property type="entry name" value="Histidine kinase-like ATPase, C-terminal domain"/>
    <property type="match status" value="1"/>
</dbReference>
<dbReference type="GO" id="GO:0004673">
    <property type="term" value="F:protein histidine kinase activity"/>
    <property type="evidence" value="ECO:0007669"/>
    <property type="project" value="UniProtKB-EC"/>
</dbReference>
<keyword evidence="3" id="KW-0808">Transferase</keyword>
<dbReference type="PRINTS" id="PR00344">
    <property type="entry name" value="BCTRLSENSOR"/>
</dbReference>
<dbReference type="OrthoDB" id="9813151at2"/>
<dbReference type="PANTHER" id="PTHR43711">
    <property type="entry name" value="TWO-COMPONENT HISTIDINE KINASE"/>
    <property type="match status" value="1"/>
</dbReference>
<evidence type="ECO:0000256" key="4">
    <source>
        <dbReference type="ARBA" id="ARBA00022777"/>
    </source>
</evidence>
<dbReference type="InterPro" id="IPR004358">
    <property type="entry name" value="Sig_transdc_His_kin-like_C"/>
</dbReference>
<dbReference type="EC" id="2.7.13.3" evidence="2"/>
<evidence type="ECO:0000256" key="5">
    <source>
        <dbReference type="ARBA" id="ARBA00023012"/>
    </source>
</evidence>
<dbReference type="SUPFAM" id="SSF55874">
    <property type="entry name" value="ATPase domain of HSP90 chaperone/DNA topoisomerase II/histidine kinase"/>
    <property type="match status" value="1"/>
</dbReference>
<dbReference type="InterPro" id="IPR036890">
    <property type="entry name" value="HATPase_C_sf"/>
</dbReference>
<dbReference type="PROSITE" id="PS50109">
    <property type="entry name" value="HIS_KIN"/>
    <property type="match status" value="1"/>
</dbReference>
<dbReference type="GO" id="GO:0000160">
    <property type="term" value="P:phosphorelay signal transduction system"/>
    <property type="evidence" value="ECO:0007669"/>
    <property type="project" value="UniProtKB-KW"/>
</dbReference>
<evidence type="ECO:0000256" key="2">
    <source>
        <dbReference type="ARBA" id="ARBA00012438"/>
    </source>
</evidence>
<organism evidence="7 8">
    <name type="scientific">Segetibacter aerophilus</name>
    <dbReference type="NCBI Taxonomy" id="670293"/>
    <lineage>
        <taxon>Bacteria</taxon>
        <taxon>Pseudomonadati</taxon>
        <taxon>Bacteroidota</taxon>
        <taxon>Chitinophagia</taxon>
        <taxon>Chitinophagales</taxon>
        <taxon>Chitinophagaceae</taxon>
        <taxon>Segetibacter</taxon>
    </lineage>
</organism>
<evidence type="ECO:0000313" key="7">
    <source>
        <dbReference type="EMBL" id="GEO11986.1"/>
    </source>
</evidence>
<comment type="catalytic activity">
    <reaction evidence="1">
        <text>ATP + protein L-histidine = ADP + protein N-phospho-L-histidine.</text>
        <dbReference type="EC" id="2.7.13.3"/>
    </reaction>
</comment>
<sequence length="107" mass="11858">MQVITNLLSNALKFTPDSGNIRISVEDKNDNILIKVQDTGIGIPAHLQPFLFDKFTKAGRQGIHGEPSVGLGMSIIKTIVEWHNGQIWFESTEGIGTTFYIEISKDN</sequence>
<keyword evidence="5" id="KW-0902">Two-component regulatory system</keyword>
<accession>A0A512BJ41</accession>
<reference evidence="7 8" key="1">
    <citation type="submission" date="2019-07" db="EMBL/GenBank/DDBJ databases">
        <title>Whole genome shotgun sequence of Segetibacter aerophilus NBRC 106135.</title>
        <authorList>
            <person name="Hosoyama A."/>
            <person name="Uohara A."/>
            <person name="Ohji S."/>
            <person name="Ichikawa N."/>
        </authorList>
    </citation>
    <scope>NUCLEOTIDE SEQUENCE [LARGE SCALE GENOMIC DNA]</scope>
    <source>
        <strain evidence="7 8">NBRC 106135</strain>
    </source>
</reference>
<keyword evidence="4" id="KW-0418">Kinase</keyword>
<name>A0A512BJ41_9BACT</name>
<dbReference type="EMBL" id="BJYT01000035">
    <property type="protein sequence ID" value="GEO11986.1"/>
    <property type="molecule type" value="Genomic_DNA"/>
</dbReference>
<dbReference type="Proteomes" id="UP000321513">
    <property type="component" value="Unassembled WGS sequence"/>
</dbReference>
<evidence type="ECO:0000256" key="1">
    <source>
        <dbReference type="ARBA" id="ARBA00000085"/>
    </source>
</evidence>
<dbReference type="Pfam" id="PF02518">
    <property type="entry name" value="HATPase_c"/>
    <property type="match status" value="1"/>
</dbReference>
<comment type="caution">
    <text evidence="7">The sequence shown here is derived from an EMBL/GenBank/DDBJ whole genome shotgun (WGS) entry which is preliminary data.</text>
</comment>
<feature type="domain" description="Histidine kinase" evidence="6">
    <location>
        <begin position="1"/>
        <end position="107"/>
    </location>
</feature>
<dbReference type="AlphaFoldDB" id="A0A512BJ41"/>